<reference evidence="2 3" key="1">
    <citation type="journal article" date="2016" name="Mol. Biol. Evol.">
        <title>Comparative Genomics of Early-Diverging Mushroom-Forming Fungi Provides Insights into the Origins of Lignocellulose Decay Capabilities.</title>
        <authorList>
            <person name="Nagy L.G."/>
            <person name="Riley R."/>
            <person name="Tritt A."/>
            <person name="Adam C."/>
            <person name="Daum C."/>
            <person name="Floudas D."/>
            <person name="Sun H."/>
            <person name="Yadav J.S."/>
            <person name="Pangilinan J."/>
            <person name="Larsson K.H."/>
            <person name="Matsuura K."/>
            <person name="Barry K."/>
            <person name="Labutti K."/>
            <person name="Kuo R."/>
            <person name="Ohm R.A."/>
            <person name="Bhattacharya S.S."/>
            <person name="Shirouzu T."/>
            <person name="Yoshinaga Y."/>
            <person name="Martin F.M."/>
            <person name="Grigoriev I.V."/>
            <person name="Hibbett D.S."/>
        </authorList>
    </citation>
    <scope>NUCLEOTIDE SEQUENCE [LARGE SCALE GENOMIC DNA]</scope>
    <source>
        <strain evidence="2 3">CBS 109695</strain>
    </source>
</reference>
<protein>
    <submittedName>
        <fullName evidence="2">Uncharacterized protein</fullName>
    </submittedName>
</protein>
<dbReference type="EMBL" id="KV417502">
    <property type="protein sequence ID" value="KZP28735.1"/>
    <property type="molecule type" value="Genomic_DNA"/>
</dbReference>
<dbReference type="Proteomes" id="UP000076532">
    <property type="component" value="Unassembled WGS sequence"/>
</dbReference>
<organism evidence="2 3">
    <name type="scientific">Athelia psychrophila</name>
    <dbReference type="NCBI Taxonomy" id="1759441"/>
    <lineage>
        <taxon>Eukaryota</taxon>
        <taxon>Fungi</taxon>
        <taxon>Dikarya</taxon>
        <taxon>Basidiomycota</taxon>
        <taxon>Agaricomycotina</taxon>
        <taxon>Agaricomycetes</taxon>
        <taxon>Agaricomycetidae</taxon>
        <taxon>Atheliales</taxon>
        <taxon>Atheliaceae</taxon>
        <taxon>Athelia</taxon>
    </lineage>
</organism>
<sequence length="186" mass="18846">MLLTSVVATAALATFAKGAALARSDACTIKQVGFFQALGTNVSLNANQELITGDSLPFIVSYQACPSAPQNIDFDSVGRIVAQIAGQSTEKCLTIADGSAATGPYTAKLETCTSDSNPSSAQLWGYGNDFGDVIFALGTNQCASGGAGFYSDPGAQGADGSLVRIGCPDTVGSSYGSFNVNSTNNS</sequence>
<feature type="signal peptide" evidence="1">
    <location>
        <begin position="1"/>
        <end position="18"/>
    </location>
</feature>
<feature type="chain" id="PRO_5007879301" evidence="1">
    <location>
        <begin position="19"/>
        <end position="186"/>
    </location>
</feature>
<dbReference type="PROSITE" id="PS50231">
    <property type="entry name" value="RICIN_B_LECTIN"/>
    <property type="match status" value="1"/>
</dbReference>
<dbReference type="OrthoDB" id="3166442at2759"/>
<keyword evidence="1" id="KW-0732">Signal</keyword>
<dbReference type="AlphaFoldDB" id="A0A166RWJ8"/>
<gene>
    <name evidence="2" type="ORF">FIBSPDRAFT_1039469</name>
</gene>
<proteinExistence type="predicted"/>
<keyword evidence="3" id="KW-1185">Reference proteome</keyword>
<evidence type="ECO:0000313" key="3">
    <source>
        <dbReference type="Proteomes" id="UP000076532"/>
    </source>
</evidence>
<evidence type="ECO:0000313" key="2">
    <source>
        <dbReference type="EMBL" id="KZP28735.1"/>
    </source>
</evidence>
<evidence type="ECO:0000256" key="1">
    <source>
        <dbReference type="SAM" id="SignalP"/>
    </source>
</evidence>
<name>A0A166RWJ8_9AGAM</name>
<accession>A0A166RWJ8</accession>